<protein>
    <submittedName>
        <fullName evidence="2">Uncharacterized protein</fullName>
    </submittedName>
</protein>
<sequence length="59" mass="7329">MIYIDTSFDTNIILHINHVNSFFAYIYFYNIKTKNKKNINTKFPFMRILEYFFYSNKNK</sequence>
<evidence type="ECO:0000313" key="2">
    <source>
        <dbReference type="EMBL" id="ETW59358.1"/>
    </source>
</evidence>
<keyword evidence="1" id="KW-0472">Membrane</keyword>
<organism evidence="2 3">
    <name type="scientific">Plasmodium falciparum (isolate Camp / Malaysia)</name>
    <dbReference type="NCBI Taxonomy" id="5835"/>
    <lineage>
        <taxon>Eukaryota</taxon>
        <taxon>Sar</taxon>
        <taxon>Alveolata</taxon>
        <taxon>Apicomplexa</taxon>
        <taxon>Aconoidasida</taxon>
        <taxon>Haemosporida</taxon>
        <taxon>Plasmodiidae</taxon>
        <taxon>Plasmodium</taxon>
        <taxon>Plasmodium (Laverania)</taxon>
    </lineage>
</organism>
<name>A0A024X2G8_PLAFC</name>
<evidence type="ECO:0000256" key="1">
    <source>
        <dbReference type="SAM" id="Phobius"/>
    </source>
</evidence>
<keyword evidence="1" id="KW-1133">Transmembrane helix</keyword>
<accession>A0A024X2G8</accession>
<reference evidence="2 3" key="2">
    <citation type="submission" date="2013-02" db="EMBL/GenBank/DDBJ databases">
        <title>The Genome Sequence of Plasmodium falciparum CAMP/Malaysia.</title>
        <authorList>
            <consortium name="The Broad Institute Genome Sequencing Platform"/>
            <consortium name="The Broad Institute Genome Sequencing Center for Infectious Disease"/>
            <person name="Neafsey D."/>
            <person name="Cheeseman I."/>
            <person name="Volkman S."/>
            <person name="Adams J."/>
            <person name="Walker B."/>
            <person name="Young S.K."/>
            <person name="Zeng Q."/>
            <person name="Gargeya S."/>
            <person name="Fitzgerald M."/>
            <person name="Haas B."/>
            <person name="Abouelleil A."/>
            <person name="Alvarado L."/>
            <person name="Arachchi H.M."/>
            <person name="Berlin A.M."/>
            <person name="Chapman S.B."/>
            <person name="Dewar J."/>
            <person name="Goldberg J."/>
            <person name="Griggs A."/>
            <person name="Gujja S."/>
            <person name="Hansen M."/>
            <person name="Howarth C."/>
            <person name="Imamovic A."/>
            <person name="Larimer J."/>
            <person name="McCowan C."/>
            <person name="Murphy C."/>
            <person name="Neiman D."/>
            <person name="Pearson M."/>
            <person name="Priest M."/>
            <person name="Roberts A."/>
            <person name="Saif S."/>
            <person name="Shea T."/>
            <person name="Sisk P."/>
            <person name="Sykes S."/>
            <person name="Wortman J."/>
            <person name="Nusbaum C."/>
            <person name="Birren B."/>
        </authorList>
    </citation>
    <scope>NUCLEOTIDE SEQUENCE [LARGE SCALE GENOMIC DNA]</scope>
    <source>
        <strain evidence="2 3">CAMP/Malaysia</strain>
    </source>
</reference>
<gene>
    <name evidence="2" type="ORF">PFMC_04834</name>
</gene>
<proteinExistence type="predicted"/>
<dbReference type="EMBL" id="KI927546">
    <property type="protein sequence ID" value="ETW59358.1"/>
    <property type="molecule type" value="Genomic_DNA"/>
</dbReference>
<reference evidence="2 3" key="1">
    <citation type="submission" date="2013-02" db="EMBL/GenBank/DDBJ databases">
        <title>The Genome Annotation of Plasmodium falciparum CAMP/Malaysia.</title>
        <authorList>
            <consortium name="The Broad Institute Genome Sequencing Platform"/>
            <consortium name="The Broad Institute Genome Sequencing Center for Infectious Disease"/>
            <person name="Neafsey D."/>
            <person name="Hoffman S."/>
            <person name="Volkman S."/>
            <person name="Rosenthal P."/>
            <person name="Walker B."/>
            <person name="Young S.K."/>
            <person name="Zeng Q."/>
            <person name="Gargeya S."/>
            <person name="Fitzgerald M."/>
            <person name="Haas B."/>
            <person name="Abouelleil A."/>
            <person name="Allen A.W."/>
            <person name="Alvarado L."/>
            <person name="Arachchi H.M."/>
            <person name="Berlin A.M."/>
            <person name="Chapman S.B."/>
            <person name="Gainer-Dewar J."/>
            <person name="Goldberg J."/>
            <person name="Griggs A."/>
            <person name="Gujja S."/>
            <person name="Hansen M."/>
            <person name="Howarth C."/>
            <person name="Imamovic A."/>
            <person name="Ireland A."/>
            <person name="Larimer J."/>
            <person name="McCowan C."/>
            <person name="Murphy C."/>
            <person name="Pearson M."/>
            <person name="Poon T.W."/>
            <person name="Priest M."/>
            <person name="Roberts A."/>
            <person name="Saif S."/>
            <person name="Shea T."/>
            <person name="Sisk P."/>
            <person name="Sykes S."/>
            <person name="Wortman J."/>
            <person name="Nusbaum C."/>
            <person name="Birren B."/>
        </authorList>
    </citation>
    <scope>NUCLEOTIDE SEQUENCE [LARGE SCALE GENOMIC DNA]</scope>
    <source>
        <strain evidence="2 3">CAMP/Malaysia</strain>
    </source>
</reference>
<dbReference type="Proteomes" id="UP000030694">
    <property type="component" value="Unassembled WGS sequence"/>
</dbReference>
<feature type="transmembrane region" description="Helical" evidence="1">
    <location>
        <begin position="12"/>
        <end position="29"/>
    </location>
</feature>
<dbReference type="AlphaFoldDB" id="A0A024X2G8"/>
<evidence type="ECO:0000313" key="3">
    <source>
        <dbReference type="Proteomes" id="UP000030694"/>
    </source>
</evidence>
<keyword evidence="1" id="KW-0812">Transmembrane</keyword>